<comment type="similarity">
    <text evidence="1">Belongs to the sigma-70 factor family. ECF subfamily.</text>
</comment>
<dbReference type="PANTHER" id="PTHR43133:SF51">
    <property type="entry name" value="RNA POLYMERASE SIGMA FACTOR"/>
    <property type="match status" value="1"/>
</dbReference>
<dbReference type="SUPFAM" id="SSF88946">
    <property type="entry name" value="Sigma2 domain of RNA polymerase sigma factors"/>
    <property type="match status" value="1"/>
</dbReference>
<dbReference type="InterPro" id="IPR013249">
    <property type="entry name" value="RNA_pol_sigma70_r4_t2"/>
</dbReference>
<evidence type="ECO:0000313" key="7">
    <source>
        <dbReference type="EMBL" id="APZ93142.1"/>
    </source>
</evidence>
<evidence type="ECO:0000259" key="5">
    <source>
        <dbReference type="Pfam" id="PF04542"/>
    </source>
</evidence>
<gene>
    <name evidence="7" type="primary">cnrH_2</name>
    <name evidence="7" type="ORF">Fuma_02758</name>
</gene>
<dbReference type="AlphaFoldDB" id="A0A1P8WGH9"/>
<dbReference type="EMBL" id="CP017641">
    <property type="protein sequence ID" value="APZ93142.1"/>
    <property type="molecule type" value="Genomic_DNA"/>
</dbReference>
<name>A0A1P8WGH9_9PLAN</name>
<dbReference type="RefSeq" id="WP_077024656.1">
    <property type="nucleotide sequence ID" value="NZ_CP017641.1"/>
</dbReference>
<dbReference type="STRING" id="1891926.Fuma_02758"/>
<dbReference type="PANTHER" id="PTHR43133">
    <property type="entry name" value="RNA POLYMERASE ECF-TYPE SIGMA FACTO"/>
    <property type="match status" value="1"/>
</dbReference>
<dbReference type="InterPro" id="IPR013324">
    <property type="entry name" value="RNA_pol_sigma_r3/r4-like"/>
</dbReference>
<evidence type="ECO:0000256" key="4">
    <source>
        <dbReference type="ARBA" id="ARBA00023163"/>
    </source>
</evidence>
<evidence type="ECO:0000313" key="8">
    <source>
        <dbReference type="Proteomes" id="UP000187735"/>
    </source>
</evidence>
<dbReference type="SUPFAM" id="SSF88659">
    <property type="entry name" value="Sigma3 and sigma4 domains of RNA polymerase sigma factors"/>
    <property type="match status" value="1"/>
</dbReference>
<dbReference type="Pfam" id="PF08281">
    <property type="entry name" value="Sigma70_r4_2"/>
    <property type="match status" value="1"/>
</dbReference>
<protein>
    <submittedName>
        <fullName evidence="7">RNA polymerase sigma factor CnrH</fullName>
    </submittedName>
</protein>
<dbReference type="Proteomes" id="UP000187735">
    <property type="component" value="Chromosome"/>
</dbReference>
<feature type="domain" description="RNA polymerase sigma-70 region 2" evidence="5">
    <location>
        <begin position="13"/>
        <end position="78"/>
    </location>
</feature>
<dbReference type="InterPro" id="IPR036388">
    <property type="entry name" value="WH-like_DNA-bd_sf"/>
</dbReference>
<dbReference type="InterPro" id="IPR039425">
    <property type="entry name" value="RNA_pol_sigma-70-like"/>
</dbReference>
<reference evidence="7 8" key="1">
    <citation type="journal article" date="2016" name="Front. Microbiol.">
        <title>Fuerstia marisgermanicae gen. nov., sp. nov., an Unusual Member of the Phylum Planctomycetes from the German Wadden Sea.</title>
        <authorList>
            <person name="Kohn T."/>
            <person name="Heuer A."/>
            <person name="Jogler M."/>
            <person name="Vollmers J."/>
            <person name="Boedeker C."/>
            <person name="Bunk B."/>
            <person name="Rast P."/>
            <person name="Borchert D."/>
            <person name="Glockner I."/>
            <person name="Freese H.M."/>
            <person name="Klenk H.P."/>
            <person name="Overmann J."/>
            <person name="Kaster A.K."/>
            <person name="Rohde M."/>
            <person name="Wiegand S."/>
            <person name="Jogler C."/>
        </authorList>
    </citation>
    <scope>NUCLEOTIDE SEQUENCE [LARGE SCALE GENOMIC DNA]</scope>
    <source>
        <strain evidence="7 8">NH11</strain>
    </source>
</reference>
<proteinExistence type="inferred from homology"/>
<dbReference type="Gene3D" id="1.10.1740.10">
    <property type="match status" value="1"/>
</dbReference>
<evidence type="ECO:0000256" key="2">
    <source>
        <dbReference type="ARBA" id="ARBA00023015"/>
    </source>
</evidence>
<keyword evidence="3" id="KW-0731">Sigma factor</keyword>
<keyword evidence="8" id="KW-1185">Reference proteome</keyword>
<dbReference type="InterPro" id="IPR007627">
    <property type="entry name" value="RNA_pol_sigma70_r2"/>
</dbReference>
<keyword evidence="4" id="KW-0804">Transcription</keyword>
<evidence type="ECO:0000256" key="1">
    <source>
        <dbReference type="ARBA" id="ARBA00010641"/>
    </source>
</evidence>
<dbReference type="Pfam" id="PF04542">
    <property type="entry name" value="Sigma70_r2"/>
    <property type="match status" value="1"/>
</dbReference>
<dbReference type="GO" id="GO:0006352">
    <property type="term" value="P:DNA-templated transcription initiation"/>
    <property type="evidence" value="ECO:0007669"/>
    <property type="project" value="InterPro"/>
</dbReference>
<organism evidence="7 8">
    <name type="scientific">Fuerstiella marisgermanici</name>
    <dbReference type="NCBI Taxonomy" id="1891926"/>
    <lineage>
        <taxon>Bacteria</taxon>
        <taxon>Pseudomonadati</taxon>
        <taxon>Planctomycetota</taxon>
        <taxon>Planctomycetia</taxon>
        <taxon>Planctomycetales</taxon>
        <taxon>Planctomycetaceae</taxon>
        <taxon>Fuerstiella</taxon>
    </lineage>
</organism>
<dbReference type="OrthoDB" id="6383365at2"/>
<evidence type="ECO:0000256" key="3">
    <source>
        <dbReference type="ARBA" id="ARBA00023082"/>
    </source>
</evidence>
<sequence length="172" mass="20446">MTDPGNEFARLLVRHDRELRRYIATFVPRRDCVEEILQQTAATLWEKFSDFDRNREFVPWAIRFAYFEVLNFRKHQARSRFIFSDEVLSAIEQTHDELASELQHRQMALQGCLEQLPNKDRMLITRRYSDSSTIKSLAVETGRTVKTLYRRLDRIRDSIATCVERKMVSNSQ</sequence>
<dbReference type="GO" id="GO:0003677">
    <property type="term" value="F:DNA binding"/>
    <property type="evidence" value="ECO:0007669"/>
    <property type="project" value="InterPro"/>
</dbReference>
<feature type="domain" description="RNA polymerase sigma factor 70 region 4 type 2" evidence="6">
    <location>
        <begin position="107"/>
        <end position="156"/>
    </location>
</feature>
<dbReference type="NCBIfam" id="TIGR02937">
    <property type="entry name" value="sigma70-ECF"/>
    <property type="match status" value="1"/>
</dbReference>
<dbReference type="InterPro" id="IPR014284">
    <property type="entry name" value="RNA_pol_sigma-70_dom"/>
</dbReference>
<dbReference type="NCBIfam" id="TIGR02989">
    <property type="entry name" value="Sig-70_gvs1"/>
    <property type="match status" value="1"/>
</dbReference>
<dbReference type="GO" id="GO:0016987">
    <property type="term" value="F:sigma factor activity"/>
    <property type="evidence" value="ECO:0007669"/>
    <property type="project" value="UniProtKB-KW"/>
</dbReference>
<evidence type="ECO:0000259" key="6">
    <source>
        <dbReference type="Pfam" id="PF08281"/>
    </source>
</evidence>
<dbReference type="Gene3D" id="1.10.10.10">
    <property type="entry name" value="Winged helix-like DNA-binding domain superfamily/Winged helix DNA-binding domain"/>
    <property type="match status" value="1"/>
</dbReference>
<keyword evidence="2" id="KW-0805">Transcription regulation</keyword>
<dbReference type="InterPro" id="IPR013325">
    <property type="entry name" value="RNA_pol_sigma_r2"/>
</dbReference>
<dbReference type="KEGG" id="fmr:Fuma_02758"/>
<accession>A0A1P8WGH9</accession>
<dbReference type="InterPro" id="IPR014331">
    <property type="entry name" value="RNA_pol_sigma70_ECF_RHOBA"/>
</dbReference>